<dbReference type="GO" id="GO:0008061">
    <property type="term" value="F:chitin binding"/>
    <property type="evidence" value="ECO:0007669"/>
    <property type="project" value="InterPro"/>
</dbReference>
<dbReference type="InterPro" id="IPR002557">
    <property type="entry name" value="Chitin-bd_dom"/>
</dbReference>
<dbReference type="SUPFAM" id="SSF57184">
    <property type="entry name" value="Growth factor receptor domain"/>
    <property type="match status" value="13"/>
</dbReference>
<dbReference type="PANTHER" id="PTHR46104">
    <property type="entry name" value="GENE 9195-RELATED-RELATED"/>
    <property type="match status" value="1"/>
</dbReference>
<organism evidence="2 3">
    <name type="scientific">Ridgeia piscesae</name>
    <name type="common">Tubeworm</name>
    <dbReference type="NCBI Taxonomy" id="27915"/>
    <lineage>
        <taxon>Eukaryota</taxon>
        <taxon>Metazoa</taxon>
        <taxon>Spiralia</taxon>
        <taxon>Lophotrochozoa</taxon>
        <taxon>Annelida</taxon>
        <taxon>Polychaeta</taxon>
        <taxon>Sedentaria</taxon>
        <taxon>Canalipalpata</taxon>
        <taxon>Sabellida</taxon>
        <taxon>Siboglinidae</taxon>
        <taxon>Ridgeia</taxon>
    </lineage>
</organism>
<keyword evidence="3" id="KW-1185">Reference proteome</keyword>
<dbReference type="Gene3D" id="2.10.50.10">
    <property type="entry name" value="Tumor Necrosis Factor Receptor, subunit A, domain 2"/>
    <property type="match status" value="15"/>
</dbReference>
<accession>A0AAD9NMP6</accession>
<comment type="caution">
    <text evidence="2">The sequence shown here is derived from an EMBL/GenBank/DDBJ whole genome shotgun (WGS) entry which is preliminary data.</text>
</comment>
<dbReference type="GO" id="GO:0005576">
    <property type="term" value="C:extracellular region"/>
    <property type="evidence" value="ECO:0007669"/>
    <property type="project" value="InterPro"/>
</dbReference>
<proteinExistence type="predicted"/>
<dbReference type="SMART" id="SM01411">
    <property type="entry name" value="Ephrin_rec_like"/>
    <property type="match status" value="49"/>
</dbReference>
<feature type="domain" description="Chitin-binding type-2" evidence="1">
    <location>
        <begin position="432"/>
        <end position="490"/>
    </location>
</feature>
<dbReference type="InterPro" id="IPR009030">
    <property type="entry name" value="Growth_fac_rcpt_cys_sf"/>
</dbReference>
<gene>
    <name evidence="2" type="ORF">NP493_692g04001</name>
</gene>
<evidence type="ECO:0000259" key="1">
    <source>
        <dbReference type="PROSITE" id="PS50940"/>
    </source>
</evidence>
<dbReference type="Proteomes" id="UP001209878">
    <property type="component" value="Unassembled WGS sequence"/>
</dbReference>
<reference evidence="2" key="1">
    <citation type="journal article" date="2023" name="Mol. Biol. Evol.">
        <title>Third-Generation Sequencing Reveals the Adaptive Role of the Epigenome in Three Deep-Sea Polychaetes.</title>
        <authorList>
            <person name="Perez M."/>
            <person name="Aroh O."/>
            <person name="Sun Y."/>
            <person name="Lan Y."/>
            <person name="Juniper S.K."/>
            <person name="Young C.R."/>
            <person name="Angers B."/>
            <person name="Qian P.Y."/>
        </authorList>
    </citation>
    <scope>NUCLEOTIDE SEQUENCE</scope>
    <source>
        <strain evidence="2">R07B-5</strain>
    </source>
</reference>
<evidence type="ECO:0000313" key="3">
    <source>
        <dbReference type="Proteomes" id="UP001209878"/>
    </source>
</evidence>
<dbReference type="SMART" id="SM00208">
    <property type="entry name" value="TNFR"/>
    <property type="match status" value="6"/>
</dbReference>
<dbReference type="InterPro" id="IPR001368">
    <property type="entry name" value="TNFR/NGFR_Cys_rich_reg"/>
</dbReference>
<name>A0AAD9NMP6_RIDPI</name>
<sequence>MTDTHAAQCWNCTAGHYCVSGDTPEACPPGYYCPVGTGVVWQSCPKGTFSTATGLADASQCTACTGGYYCGQENATAVTAPCSEGYFCTEGADTPTPDANYKGTAGPCPEGHYCPSQTSVPRRCPVGTFSNITHLKLESECTPCNYGTYCGNEGLIAPSGDCWAGFYCLRGARSPNNPTEDATGGPCPIGHFCPNGTAYPLGCPSGTYNPTTGIAECTPCPPGYHCPENSTHYSGTPCPTGHYCPLGTKAPTDYPCDAGFYNNYTGKGSVSDCVPCEPGMYCGTSGLTYPTGLCDPGWYCARGAWSPKPADYGNDTVSDTCYCANHSTGGKCQPGEFCPQGSSGPAPCSPGYYCDVPELSAVKGPCSPGFYCTLGATRPDPTDTVTGDVCPVGSYCPSGTGDTVKCPAGYFSNGFYCASYGLAEPTGPCTAGYFCPEGQNSSTPADHKCTPGHFCQEGSPVEVTCPPGYYQDLFTQASCKVCPEGFYCDSTVQNNSLCSNPVQSPVPCPTGHYCPDGTKYAHEFGCPNGTFSNRTQLKTASECTACSAGMYCSDGGLSAPSGDCHGGYYCTLGALVPMPTDGTSGDICPPGAYCPEGSGTSIPCPPGSFNPNEGLEFVSQCIPCSPGKFCSGSGNTQPTGNCSARYYCAINATTDSPTDGSTGNRCPIGHYCPAGTAQPIPCEPSTYTDTLQNEVCLPCTPGRFCVTGTNPEPCPMGYYCPEGTGHIWQSCPAGTFSAATGLANVTQCTQCLGGFYCKTTNQTTTSGPCDPGYFCRIGSDSKTPTGTTAGDAGVCPVGHYCPTQTDNPVACPAGTFNNKTSVQDLAGCQYCLDGYYCDRPGLEYPTGFCEPGFYCSGGSNTSRPEVDTLTGGPCPPGTYCPLGSSLPKSCAAGTYNPLTQQANCSQCPSGYYCETGANNITDCPKGHFCPVGTEFATQYPCNNGTFNNATNSETIASCQLCLPGHYCPDRGMPEPAGLCAPGWYCTLGSWAYKPTVLGNDTGTTCKCPAQSMGGMCKAGTYCPEGAFEPVPCDPGKYCQLDELGAVTGDCQAGYFCNGSTILPNPVDLPNGDICPKGHYCPTGSTSAIPCDPGKYTDRFANQNETNCLACTAGKYCSGYGRDLPNGFCDVGWFCPENMTVPQPPGNECLPGHACPLGSPVQTPCESGFYQPLPGTGVCLECPAGMYCDRNEAIAEEQSGVGAPSHGVKTPKDCPAGFYCPNGTETRRQFPCPVGTYSNTTNVESEAECRLCPAGYYCEAENITEPTGKCAAGYYCVLGATSLTPVPSSKGGPCLQGTFCESGWSWPTPCPKGTFGDRDHLPSEADCTICPPGEFCAQSGLGAPNGSCLAGFYCSNRSEEAIPVGKVYGDECPAGHFCPEHSYEPSACPAGTYQPQTRMTNSTACLQCDPGKFCNATGLASVSGDCYAGFYCSGGASLPSPLDGVTGNICPEGSYCPLGSPTHYYCSNGTYTNHTGASYCYDCPEGYYCSMRDRAELCPVGHYCPQNTGADWKPCPAGTYNPQTGLRNVTQCTQCDGGKYCLAPGLSSVSGNCTAGYFCRVGVDTATPSGGQTGDGGVCPVGHYCPVGTAEPLACEPGSYSGNCSAGWYCTGGSFMTEPIASDNTSTCFCPETNHTGGKCWPGTYCPSGIAYPVSCDLGMYCGQFGLELPNGPCDAGYYCDGNATQPDPPHRVCPPGHYCESGSGSPTPCPAGTLSDVSGATNITSCIACTAGYYCDGTANTVVSGPCAAGYYCPAGQESGTPANYNCTEGHYCPGSTGDPVPCPSGSYQDEILQSRCKDCPLGRYCDSVEASGGHGVVSPVDCPAGYFCLVNTTSSHEHPCPVGTYSNVTNLEASPACLPCTGGYYCDNTGLTEPTDQCDAGYVCVSHANSSTPEDGQTGYECLPGYYCPRGSAQGIKCPRGTFSNRFGLENVTECRACTPGMYCQTEGLTAPTGNCVAGHYCSLGAIDPNPLGQSYGDTCTAGYFCPEKTGDPIACPLGTYLPDTGKAAQTDCLSCPGGKYCAQEGLTNFTGWYMNHTMAALCDVCPPRYFCVHKSYADPCPKGRYCEGNTGFNLGLCPRGTYGPVEMLSSADQCTQCDGGYYCGENGAVNVSGPCQPGYYCQIGVDTPAPSNNNTGFGGGCPIGHYCPEGTADPLGCAAGTYTSITHQHTCHPCDPGYYCLANYTTSQDTPCPKGAYCPEGTRSPYEFECPAGTYNNRTTADDAFDCLPCPGGKYCEGAGLPEPTGDCAPGWFCSRGAFTNKPSPAFNGTDSYSVNTSTCPVYTLNNTGGICTPGTYCPVGSERPTPCPPGKYCALHGLSAPSGLCKEGYFCNGSALTEDPTPCNTGGINITDCESCTPGYYCQQYGLEEPDGPCDPGYYCPGGQDTARPPTLACSPGHFCHTGSWNETGCPSGYFQPQWKLATCDVCPAGSYCKAFGDYEVLDAANASTDGNFTGRYRSYRGVAVPTKCPPGSFCPLGTMHGQQYLCPNGTYSNRTELDHSAQCTPCDPRTYCSGEGNVQPTAECAPGYFCTLGAYISTPTDGTTGDICPPGRYCVQGSVTGDDCPLGTFSNRTGLTNSTQCWKCTPGHYCGQTGLTDVSGTCWAGYYCLGGSEEPAPVSKAYGDVCLPGHYCPNGTDISEACPPGTFSDKTGLEAVDDCVKCSPVWSYCESWGMTNVTGNCSPGYFCTRGANNSSPTDGTTGDICPEGFYCEEGSYQPVPCMNGTYMNHTGAEACYVCPEGYYCVNRDQADICRQGFYCPTGTGAGLQPCPTGTFGNTTGLGKESQCTQCTGGHFCGTPGSSEPDGECQQGYYCEYGVDTATPVTSHKGVGDPCTMGFYCPKGSTIPLSCPPGSYSFAIGKSTCDLCPPGYVCGTNTTDPNAEPCPVGHYCPAGTSFATQFPCPAGTFTNHTGRTNLSDCALCPAGQYCDGVGRALPNGNCSEGWFCTGGADRSKPLVLGNFTSIDVCSCVEFNYTGGKCMPGTYCPSGASAPVSCDPGFYCKDFELALPTGPCDPGYFCPSGQYLQNPVQFECLEGHYCPEGSPTSVPCPNGTYSNTSGNTQLANCLPCTPGFYCSGTGLVKESALCTSGYYCPAGQTTPTPAAYVCPLGFACPTGSPEPLTCQRGYYQDNVGQATCKVCPSGKYCDPYELNNVTGIIVPVDCPPGYYCPVRTEFAYQNPCAPGTFSNVTQLTSQDDCFNCLGEYFCETPGSTSPTGPCLAGFYCASRANESSPTDSVTGNICPQGKYCPEGSSEGVDCPIGYYGNRTGLTAAVDCTPCDPGYYCPQPGLTTPYGQCEPGHYCKLAANASNPTDEPWGYWCPVGHYCPRGAPSPVPCEMGTYQPDVGKQSSGDCVPCMPGHYCLTTGQHNVTAQCMEGYYCVQGAQDPNPRDNVTGAVCPIGNYCPLGSDMPIPCPNATFMNHTGGSECYVCPEGYYCINRDRADICPQGFYCPMGTGYGFVPCPIGTFGATPGLSTQVDCSACRGGQYCDIPGLDAPAGPCSPGYYCSQGHYCENETVVPIICPMGYYCPEGTALSYQFPCPEGTYNNDTGASNDTSCKACPPGYYCGGTSNIVPDGLCDEGFYCYGGAFTRRPFDLGQLVNLIASNRTYNTSNEVITP</sequence>
<evidence type="ECO:0000313" key="2">
    <source>
        <dbReference type="EMBL" id="KAK2175972.1"/>
    </source>
</evidence>
<dbReference type="EMBL" id="JAODUO010000693">
    <property type="protein sequence ID" value="KAK2175972.1"/>
    <property type="molecule type" value="Genomic_DNA"/>
</dbReference>
<dbReference type="PANTHER" id="PTHR46104:SF1">
    <property type="entry name" value="GENE 9195-RELATED"/>
    <property type="match status" value="1"/>
</dbReference>
<dbReference type="PROSITE" id="PS50940">
    <property type="entry name" value="CHIT_BIND_II"/>
    <property type="match status" value="1"/>
</dbReference>
<protein>
    <recommendedName>
        <fullName evidence="1">Chitin-binding type-2 domain-containing protein</fullName>
    </recommendedName>
</protein>